<dbReference type="InterPro" id="IPR036020">
    <property type="entry name" value="WW_dom_sf"/>
</dbReference>
<evidence type="ECO:0000313" key="2">
    <source>
        <dbReference type="EMBL" id="KAG5192509.1"/>
    </source>
</evidence>
<feature type="domain" description="WW" evidence="1">
    <location>
        <begin position="120"/>
        <end position="154"/>
    </location>
</feature>
<comment type="caution">
    <text evidence="2">The sequence shown here is derived from an EMBL/GenBank/DDBJ whole genome shotgun (WGS) entry which is preliminary data.</text>
</comment>
<dbReference type="Proteomes" id="UP000664859">
    <property type="component" value="Unassembled WGS sequence"/>
</dbReference>
<proteinExistence type="predicted"/>
<dbReference type="SUPFAM" id="SSF51045">
    <property type="entry name" value="WW domain"/>
    <property type="match status" value="1"/>
</dbReference>
<organism evidence="2 3">
    <name type="scientific">Tribonema minus</name>
    <dbReference type="NCBI Taxonomy" id="303371"/>
    <lineage>
        <taxon>Eukaryota</taxon>
        <taxon>Sar</taxon>
        <taxon>Stramenopiles</taxon>
        <taxon>Ochrophyta</taxon>
        <taxon>PX clade</taxon>
        <taxon>Xanthophyceae</taxon>
        <taxon>Tribonematales</taxon>
        <taxon>Tribonemataceae</taxon>
        <taxon>Tribonema</taxon>
    </lineage>
</organism>
<dbReference type="PROSITE" id="PS50020">
    <property type="entry name" value="WW_DOMAIN_2"/>
    <property type="match status" value="1"/>
</dbReference>
<evidence type="ECO:0000259" key="1">
    <source>
        <dbReference type="PROSITE" id="PS50020"/>
    </source>
</evidence>
<gene>
    <name evidence="2" type="ORF">JKP88DRAFT_173448</name>
</gene>
<accession>A0A835ZHY7</accession>
<dbReference type="InterPro" id="IPR000048">
    <property type="entry name" value="IQ_motif_EF-hand-BS"/>
</dbReference>
<dbReference type="InterPro" id="IPR027417">
    <property type="entry name" value="P-loop_NTPase"/>
</dbReference>
<dbReference type="Pfam" id="PF00612">
    <property type="entry name" value="IQ"/>
    <property type="match status" value="2"/>
</dbReference>
<name>A0A835ZHY7_9STRA</name>
<reference evidence="2" key="1">
    <citation type="submission" date="2021-02" db="EMBL/GenBank/DDBJ databases">
        <title>First Annotated Genome of the Yellow-green Alga Tribonema minus.</title>
        <authorList>
            <person name="Mahan K.M."/>
        </authorList>
    </citation>
    <scope>NUCLEOTIDE SEQUENCE</scope>
    <source>
        <strain evidence="2">UTEX B ZZ1240</strain>
    </source>
</reference>
<feature type="non-terminal residue" evidence="2">
    <location>
        <position position="1"/>
    </location>
</feature>
<dbReference type="EMBL" id="JAFCMP010000005">
    <property type="protein sequence ID" value="KAG5192509.1"/>
    <property type="molecule type" value="Genomic_DNA"/>
</dbReference>
<dbReference type="AlphaFoldDB" id="A0A835ZHY7"/>
<sequence>MLSSLTLFEGQSAAKRRLLEVQQWIEGQSKDKTAALSSKMRARNALLLTSVIAIQRALRGHQARLRVHQYMQEIAAASCIQRMWRGHKGRVVAQDLFWSRVQVAPTQYSLALMMQRSRRVQTISGWTEYFDTDVNCFWYMDNATRRSTWDAPEAFREALTCNWDPWPHPYRGAGEEPCRQAFKTHEEFQTHRATAHRWQCLACEAINAALSFPRCALCGSGSAMNARDNITAAD</sequence>
<dbReference type="SMART" id="SM00015">
    <property type="entry name" value="IQ"/>
    <property type="match status" value="2"/>
</dbReference>
<dbReference type="InterPro" id="IPR001202">
    <property type="entry name" value="WW_dom"/>
</dbReference>
<dbReference type="SUPFAM" id="SSF52540">
    <property type="entry name" value="P-loop containing nucleoside triphosphate hydrolases"/>
    <property type="match status" value="1"/>
</dbReference>
<keyword evidence="3" id="KW-1185">Reference proteome</keyword>
<dbReference type="PROSITE" id="PS50096">
    <property type="entry name" value="IQ"/>
    <property type="match status" value="1"/>
</dbReference>
<dbReference type="Gene3D" id="2.20.70.10">
    <property type="match status" value="1"/>
</dbReference>
<dbReference type="Gene3D" id="1.20.5.190">
    <property type="match status" value="1"/>
</dbReference>
<protein>
    <recommendedName>
        <fullName evidence="1">WW domain-containing protein</fullName>
    </recommendedName>
</protein>
<evidence type="ECO:0000313" key="3">
    <source>
        <dbReference type="Proteomes" id="UP000664859"/>
    </source>
</evidence>
<dbReference type="OrthoDB" id="2444812at2759"/>